<dbReference type="GO" id="GO:0046872">
    <property type="term" value="F:metal ion binding"/>
    <property type="evidence" value="ECO:0007669"/>
    <property type="project" value="InterPro"/>
</dbReference>
<dbReference type="AlphaFoldDB" id="A0A520KRM6"/>
<name>A0A520KRM6_METT2</name>
<protein>
    <recommendedName>
        <fullName evidence="3">Purple acid phosphatase N-terminal domain-containing protein</fullName>
    </recommendedName>
</protein>
<evidence type="ECO:0000313" key="1">
    <source>
        <dbReference type="EMBL" id="RZN64452.1"/>
    </source>
</evidence>
<proteinExistence type="predicted"/>
<dbReference type="GO" id="GO:0003993">
    <property type="term" value="F:acid phosphatase activity"/>
    <property type="evidence" value="ECO:0007669"/>
    <property type="project" value="InterPro"/>
</dbReference>
<dbReference type="EMBL" id="RXIF01000006">
    <property type="protein sequence ID" value="RZN64452.1"/>
    <property type="molecule type" value="Genomic_DNA"/>
</dbReference>
<organism evidence="1 2">
    <name type="scientific">Methanoliparum thermophilum</name>
    <dbReference type="NCBI Taxonomy" id="2491083"/>
    <lineage>
        <taxon>Archaea</taxon>
        <taxon>Methanobacteriati</taxon>
        <taxon>Methanobacteriota</taxon>
        <taxon>Candidatus Methanoliparia</taxon>
        <taxon>Candidatus Methanoliparales</taxon>
        <taxon>Candidatus Methanoliparaceae</taxon>
        <taxon>Candidatus Methanoliparum</taxon>
    </lineage>
</organism>
<gene>
    <name evidence="1" type="ORF">EF806_03665</name>
</gene>
<accession>A0A520KRM6</accession>
<dbReference type="Gene3D" id="2.60.40.380">
    <property type="entry name" value="Purple acid phosphatase-like, N-terminal"/>
    <property type="match status" value="1"/>
</dbReference>
<reference evidence="1 2" key="1">
    <citation type="journal article" date="2019" name="Nat. Microbiol.">
        <title>Wide diversity of methane and short-chain alkane metabolisms in uncultured archaea.</title>
        <authorList>
            <person name="Borrel G."/>
            <person name="Adam P.S."/>
            <person name="McKay L.J."/>
            <person name="Chen L.X."/>
            <person name="Sierra-Garcia I.N."/>
            <person name="Sieber C.M."/>
            <person name="Letourneur Q."/>
            <person name="Ghozlane A."/>
            <person name="Andersen G.L."/>
            <person name="Li W.J."/>
            <person name="Hallam S.J."/>
            <person name="Muyzer G."/>
            <person name="de Oliveira V.M."/>
            <person name="Inskeep W.P."/>
            <person name="Banfield J.F."/>
            <person name="Gribaldo S."/>
        </authorList>
    </citation>
    <scope>NUCLEOTIDE SEQUENCE [LARGE SCALE GENOMIC DNA]</scope>
    <source>
        <strain evidence="1">NM1a</strain>
    </source>
</reference>
<dbReference type="InterPro" id="IPR008963">
    <property type="entry name" value="Purple_acid_Pase-like_N"/>
</dbReference>
<sequence>MAARLILLRSMERYIGSYPFKSQESAYDYKRFRTSTSINEGRATIPVGYLLQEGHNSEDWSYWGTIAIRFELYGEMANKDRQLGTYDIFVSFIKDSAGNFLKLPSIVEGPFVNMVRSDEPTSVLISFKTIEEGIGKAVVGNKEYEESAARKNHEIKIEGLMPDTKYYYYVSFNGVPSPVCSFRTAPKKGDGEVVFAYTGDRRF</sequence>
<dbReference type="Proteomes" id="UP000317158">
    <property type="component" value="Unassembled WGS sequence"/>
</dbReference>
<comment type="caution">
    <text evidence="1">The sequence shown here is derived from an EMBL/GenBank/DDBJ whole genome shotgun (WGS) entry which is preliminary data.</text>
</comment>
<evidence type="ECO:0000313" key="2">
    <source>
        <dbReference type="Proteomes" id="UP000317158"/>
    </source>
</evidence>
<evidence type="ECO:0008006" key="3">
    <source>
        <dbReference type="Google" id="ProtNLM"/>
    </source>
</evidence>
<dbReference type="SUPFAM" id="SSF49363">
    <property type="entry name" value="Purple acid phosphatase, N-terminal domain"/>
    <property type="match status" value="1"/>
</dbReference>